<keyword evidence="7 9" id="KW-0414">Isoprene biosynthesis</keyword>
<gene>
    <name evidence="9" type="primary">dxr</name>
    <name evidence="13" type="ORF">LIP_1684</name>
</gene>
<evidence type="ECO:0000256" key="4">
    <source>
        <dbReference type="ARBA" id="ARBA00022857"/>
    </source>
</evidence>
<feature type="binding site" evidence="9">
    <location>
        <position position="223"/>
    </location>
    <ligand>
        <name>1-deoxy-D-xylulose 5-phosphate</name>
        <dbReference type="ChEBI" id="CHEBI:57792"/>
    </ligand>
</feature>
<dbReference type="PIRSF" id="PIRSF006205">
    <property type="entry name" value="Dxp_reductismrs"/>
    <property type="match status" value="1"/>
</dbReference>
<feature type="binding site" evidence="9">
    <location>
        <position position="211"/>
    </location>
    <ligand>
        <name>NADPH</name>
        <dbReference type="ChEBI" id="CHEBI:57783"/>
    </ligand>
</feature>
<evidence type="ECO:0000313" key="14">
    <source>
        <dbReference type="Proteomes" id="UP000065807"/>
    </source>
</evidence>
<feature type="binding site" evidence="9">
    <location>
        <position position="182"/>
    </location>
    <ligand>
        <name>1-deoxy-D-xylulose 5-phosphate</name>
        <dbReference type="ChEBI" id="CHEBI:57792"/>
    </ligand>
</feature>
<dbReference type="GO" id="GO:0016853">
    <property type="term" value="F:isomerase activity"/>
    <property type="evidence" value="ECO:0007669"/>
    <property type="project" value="UniProtKB-KW"/>
</dbReference>
<feature type="binding site" evidence="9">
    <location>
        <position position="224"/>
    </location>
    <ligand>
        <name>1-deoxy-D-xylulose 5-phosphate</name>
        <dbReference type="ChEBI" id="CHEBI:57792"/>
    </ligand>
</feature>
<comment type="similarity">
    <text evidence="2 9">Belongs to the DXR family.</text>
</comment>
<keyword evidence="14" id="KW-1185">Reference proteome</keyword>
<evidence type="ECO:0000256" key="3">
    <source>
        <dbReference type="ARBA" id="ARBA00022723"/>
    </source>
</evidence>
<reference evidence="14" key="1">
    <citation type="submission" date="2015-07" db="EMBL/GenBank/DDBJ databases">
        <title>Complete genome sequence and phylogenetic analysis of Limnochorda pilosa.</title>
        <authorList>
            <person name="Watanabe M."/>
            <person name="Kojima H."/>
            <person name="Fukui M."/>
        </authorList>
    </citation>
    <scope>NUCLEOTIDE SEQUENCE [LARGE SCALE GENOMIC DNA]</scope>
    <source>
        <strain evidence="14">HC45</strain>
    </source>
</reference>
<dbReference type="GO" id="GO:0030604">
    <property type="term" value="F:1-deoxy-D-xylulose-5-phosphate reductoisomerase activity"/>
    <property type="evidence" value="ECO:0007669"/>
    <property type="project" value="UniProtKB-UniRule"/>
</dbReference>
<keyword evidence="5 9" id="KW-0560">Oxidoreductase</keyword>
<evidence type="ECO:0000259" key="11">
    <source>
        <dbReference type="Pfam" id="PF08436"/>
    </source>
</evidence>
<dbReference type="SUPFAM" id="SSF69055">
    <property type="entry name" value="1-deoxy-D-xylulose-5-phosphate reductoisomerase, C-terminal domain"/>
    <property type="match status" value="1"/>
</dbReference>
<dbReference type="OrthoDB" id="9806546at2"/>
<feature type="binding site" evidence="9">
    <location>
        <position position="205"/>
    </location>
    <ligand>
        <name>1-deoxy-D-xylulose 5-phosphate</name>
        <dbReference type="ChEBI" id="CHEBI:57792"/>
    </ligand>
</feature>
<keyword evidence="13" id="KW-0413">Isomerase</keyword>
<dbReference type="Gene3D" id="3.40.50.720">
    <property type="entry name" value="NAD(P)-binding Rossmann-like Domain"/>
    <property type="match status" value="1"/>
</dbReference>
<feature type="binding site" evidence="9">
    <location>
        <position position="13"/>
    </location>
    <ligand>
        <name>NADPH</name>
        <dbReference type="ChEBI" id="CHEBI:57783"/>
    </ligand>
</feature>
<comment type="function">
    <text evidence="9">Catalyzes the NADPH-dependent rearrangement and reduction of 1-deoxy-D-xylulose-5-phosphate (DXP) to 2-C-methyl-D-erythritol 4-phosphate (MEP).</text>
</comment>
<dbReference type="Pfam" id="PF08436">
    <property type="entry name" value="DXP_redisom_C"/>
    <property type="match status" value="1"/>
</dbReference>
<feature type="binding site" evidence="9">
    <location>
        <position position="132"/>
    </location>
    <ligand>
        <name>1-deoxy-D-xylulose 5-phosphate</name>
        <dbReference type="ChEBI" id="CHEBI:57792"/>
    </ligand>
</feature>
<dbReference type="InterPro" id="IPR003821">
    <property type="entry name" value="DXP_reductoisomerase"/>
</dbReference>
<feature type="domain" description="1-deoxy-D-xylulose 5-phosphate reductoisomerase C-terminal" evidence="11">
    <location>
        <begin position="153"/>
        <end position="235"/>
    </location>
</feature>
<evidence type="ECO:0000259" key="10">
    <source>
        <dbReference type="Pfam" id="PF02670"/>
    </source>
</evidence>
<dbReference type="FunFam" id="3.40.50.720:FF:000045">
    <property type="entry name" value="1-deoxy-D-xylulose 5-phosphate reductoisomerase"/>
    <property type="match status" value="1"/>
</dbReference>
<dbReference type="EMBL" id="AP014924">
    <property type="protein sequence ID" value="BAS27530.1"/>
    <property type="molecule type" value="Genomic_DNA"/>
</dbReference>
<feature type="binding site" evidence="9">
    <location>
        <position position="218"/>
    </location>
    <ligand>
        <name>1-deoxy-D-xylulose 5-phosphate</name>
        <dbReference type="ChEBI" id="CHEBI:57792"/>
    </ligand>
</feature>
<evidence type="ECO:0000256" key="8">
    <source>
        <dbReference type="ARBA" id="ARBA00048543"/>
    </source>
</evidence>
<dbReference type="SUPFAM" id="SSF51735">
    <property type="entry name" value="NAD(P)-binding Rossmann-fold domains"/>
    <property type="match status" value="1"/>
</dbReference>
<feature type="domain" description="1-deoxy-D-xylulose 5-phosphate reductoisomerase N-terminal" evidence="10">
    <location>
        <begin position="6"/>
        <end position="139"/>
    </location>
</feature>
<dbReference type="Proteomes" id="UP000065807">
    <property type="component" value="Chromosome"/>
</dbReference>
<evidence type="ECO:0000256" key="5">
    <source>
        <dbReference type="ARBA" id="ARBA00023002"/>
    </source>
</evidence>
<dbReference type="Pfam" id="PF13288">
    <property type="entry name" value="DXPR_C"/>
    <property type="match status" value="1"/>
</dbReference>
<dbReference type="PANTHER" id="PTHR30525">
    <property type="entry name" value="1-DEOXY-D-XYLULOSE 5-PHOSPHATE REDUCTOISOMERASE"/>
    <property type="match status" value="1"/>
</dbReference>
<dbReference type="GO" id="GO:0051484">
    <property type="term" value="P:isopentenyl diphosphate biosynthetic process, methylerythritol 4-phosphate pathway involved in terpenoid biosynthetic process"/>
    <property type="evidence" value="ECO:0007669"/>
    <property type="project" value="UniProtKB-ARBA"/>
</dbReference>
<dbReference type="AlphaFoldDB" id="A0A0K2SKA6"/>
<feature type="binding site" evidence="9">
    <location>
        <position position="38"/>
    </location>
    <ligand>
        <name>NADPH</name>
        <dbReference type="ChEBI" id="CHEBI:57783"/>
    </ligand>
</feature>
<organism evidence="13 14">
    <name type="scientific">Limnochorda pilosa</name>
    <dbReference type="NCBI Taxonomy" id="1555112"/>
    <lineage>
        <taxon>Bacteria</taxon>
        <taxon>Bacillati</taxon>
        <taxon>Bacillota</taxon>
        <taxon>Limnochordia</taxon>
        <taxon>Limnochordales</taxon>
        <taxon>Limnochordaceae</taxon>
        <taxon>Limnochorda</taxon>
    </lineage>
</organism>
<dbReference type="PATRIC" id="fig|1555112.3.peg.1717"/>
<evidence type="ECO:0000256" key="7">
    <source>
        <dbReference type="ARBA" id="ARBA00023229"/>
    </source>
</evidence>
<keyword evidence="6 9" id="KW-0464">Manganese</keyword>
<dbReference type="NCBIfam" id="TIGR00243">
    <property type="entry name" value="Dxr"/>
    <property type="match status" value="1"/>
</dbReference>
<dbReference type="KEGG" id="lpil:LIP_1684"/>
<dbReference type="InterPro" id="IPR036169">
    <property type="entry name" value="DXPR_C_sf"/>
</dbReference>
<evidence type="ECO:0000256" key="6">
    <source>
        <dbReference type="ARBA" id="ARBA00023211"/>
    </source>
</evidence>
<feature type="binding site" evidence="9">
    <location>
        <position position="159"/>
    </location>
    <ligand>
        <name>1-deoxy-D-xylulose 5-phosphate</name>
        <dbReference type="ChEBI" id="CHEBI:57792"/>
    </ligand>
</feature>
<evidence type="ECO:0000256" key="9">
    <source>
        <dbReference type="HAMAP-Rule" id="MF_00183"/>
    </source>
</evidence>
<dbReference type="GO" id="GO:0030145">
    <property type="term" value="F:manganese ion binding"/>
    <property type="evidence" value="ECO:0007669"/>
    <property type="project" value="TreeGrafter"/>
</dbReference>
<evidence type="ECO:0000313" key="13">
    <source>
        <dbReference type="EMBL" id="BAS27530.1"/>
    </source>
</evidence>
<feature type="binding site" evidence="9">
    <location>
        <position position="14"/>
    </location>
    <ligand>
        <name>NADPH</name>
        <dbReference type="ChEBI" id="CHEBI:57783"/>
    </ligand>
</feature>
<evidence type="ECO:0000256" key="1">
    <source>
        <dbReference type="ARBA" id="ARBA00005094"/>
    </source>
</evidence>
<feature type="binding site" evidence="9">
    <location>
        <position position="158"/>
    </location>
    <ligand>
        <name>1-deoxy-D-xylulose 5-phosphate</name>
        <dbReference type="ChEBI" id="CHEBI:57792"/>
    </ligand>
</feature>
<comment type="caution">
    <text evidence="9">Lacks conserved residue(s) required for the propagation of feature annotation.</text>
</comment>
<feature type="binding site" evidence="9">
    <location>
        <position position="133"/>
    </location>
    <ligand>
        <name>NADPH</name>
        <dbReference type="ChEBI" id="CHEBI:57783"/>
    </ligand>
</feature>
<reference evidence="14" key="2">
    <citation type="journal article" date="2016" name="Int. J. Syst. Evol. Microbiol.">
        <title>Complete genome sequence and cell structure of Limnochorda pilosa, a Gram-negative spore-former within the phylum Firmicutes.</title>
        <authorList>
            <person name="Watanabe M."/>
            <person name="Kojima H."/>
            <person name="Fukui M."/>
        </authorList>
    </citation>
    <scope>NUCLEOTIDE SEQUENCE [LARGE SCALE GENOMIC DNA]</scope>
    <source>
        <strain evidence="14">HC45</strain>
    </source>
</reference>
<dbReference type="STRING" id="1555112.LIP_1684"/>
<dbReference type="PANTHER" id="PTHR30525:SF0">
    <property type="entry name" value="1-DEOXY-D-XYLULOSE 5-PHOSPHATE REDUCTOISOMERASE, CHLOROPLASTIC"/>
    <property type="match status" value="1"/>
</dbReference>
<dbReference type="InterPro" id="IPR013644">
    <property type="entry name" value="DXP_reductoisomerase_C"/>
</dbReference>
<evidence type="ECO:0000259" key="12">
    <source>
        <dbReference type="Pfam" id="PF13288"/>
    </source>
</evidence>
<feature type="binding site" evidence="9">
    <location>
        <position position="227"/>
    </location>
    <ligand>
        <name>1-deoxy-D-xylulose 5-phosphate</name>
        <dbReference type="ChEBI" id="CHEBI:57792"/>
    </ligand>
</feature>
<keyword evidence="9" id="KW-0460">Magnesium</keyword>
<comment type="pathway">
    <text evidence="1 9">Isoprenoid biosynthesis; isopentenyl diphosphate biosynthesis via DXP pathway; isopentenyl diphosphate from 1-deoxy-D-xylulose 5-phosphate: step 1/6.</text>
</comment>
<feature type="binding site" evidence="9">
    <location>
        <position position="157"/>
    </location>
    <ligand>
        <name>Mn(2+)</name>
        <dbReference type="ChEBI" id="CHEBI:29035"/>
    </ligand>
</feature>
<proteinExistence type="inferred from homology"/>
<feature type="binding site" evidence="9">
    <location>
        <position position="15"/>
    </location>
    <ligand>
        <name>NADPH</name>
        <dbReference type="ChEBI" id="CHEBI:57783"/>
    </ligand>
</feature>
<feature type="binding site" evidence="9">
    <location>
        <position position="12"/>
    </location>
    <ligand>
        <name>NADPH</name>
        <dbReference type="ChEBI" id="CHEBI:57783"/>
    </ligand>
</feature>
<dbReference type="Gene3D" id="1.10.1740.10">
    <property type="match status" value="1"/>
</dbReference>
<dbReference type="RefSeq" id="WP_068136522.1">
    <property type="nucleotide sequence ID" value="NZ_AP014924.1"/>
</dbReference>
<protein>
    <recommendedName>
        <fullName evidence="9">1-deoxy-D-xylulose 5-phosphate reductoisomerase</fullName>
        <shortName evidence="9">DXP reductoisomerase</shortName>
        <ecNumber evidence="9">1.1.1.267</ecNumber>
    </recommendedName>
    <alternativeName>
        <fullName evidence="9">1-deoxyxylulose-5-phosphate reductoisomerase</fullName>
    </alternativeName>
    <alternativeName>
        <fullName evidence="9">2-C-methyl-D-erythritol 4-phosphate synthase</fullName>
    </alternativeName>
</protein>
<dbReference type="InterPro" id="IPR026877">
    <property type="entry name" value="DXPR_C"/>
</dbReference>
<dbReference type="InterPro" id="IPR013512">
    <property type="entry name" value="DXP_reductoisomerase_N"/>
</dbReference>
<feature type="binding site" evidence="9">
    <location>
        <position position="39"/>
    </location>
    <ligand>
        <name>NADPH</name>
        <dbReference type="ChEBI" id="CHEBI:57783"/>
    </ligand>
</feature>
<keyword evidence="4 9" id="KW-0521">NADP</keyword>
<dbReference type="UniPathway" id="UPA00056">
    <property type="reaction ID" value="UER00092"/>
</dbReference>
<dbReference type="HAMAP" id="MF_00183">
    <property type="entry name" value="DXP_reductoisom"/>
    <property type="match status" value="1"/>
</dbReference>
<dbReference type="Pfam" id="PF02670">
    <property type="entry name" value="DXP_reductoisom"/>
    <property type="match status" value="1"/>
</dbReference>
<dbReference type="InterPro" id="IPR036291">
    <property type="entry name" value="NAD(P)-bd_dom_sf"/>
</dbReference>
<accession>A0A0K2SKA6</accession>
<dbReference type="GO" id="GO:0070402">
    <property type="term" value="F:NADPH binding"/>
    <property type="evidence" value="ECO:0007669"/>
    <property type="project" value="InterPro"/>
</dbReference>
<feature type="binding site" evidence="9">
    <location>
        <position position="227"/>
    </location>
    <ligand>
        <name>Mn(2+)</name>
        <dbReference type="ChEBI" id="CHEBI:29035"/>
    </ligand>
</feature>
<name>A0A0K2SKA6_LIMPI</name>
<evidence type="ECO:0000256" key="2">
    <source>
        <dbReference type="ARBA" id="ARBA00006825"/>
    </source>
</evidence>
<feature type="binding site" evidence="9">
    <location>
        <position position="159"/>
    </location>
    <ligand>
        <name>Mn(2+)</name>
        <dbReference type="ChEBI" id="CHEBI:29035"/>
    </ligand>
</feature>
<comment type="cofactor">
    <cofactor evidence="9">
        <name>Mg(2+)</name>
        <dbReference type="ChEBI" id="CHEBI:18420"/>
    </cofactor>
    <cofactor evidence="9">
        <name>Mn(2+)</name>
        <dbReference type="ChEBI" id="CHEBI:29035"/>
    </cofactor>
</comment>
<dbReference type="SUPFAM" id="SSF55347">
    <property type="entry name" value="Glyceraldehyde-3-phosphate dehydrogenase-like, C-terminal domain"/>
    <property type="match status" value="1"/>
</dbReference>
<keyword evidence="3 9" id="KW-0479">Metal-binding</keyword>
<comment type="catalytic activity">
    <reaction evidence="8">
        <text>2-C-methyl-D-erythritol 4-phosphate + NADP(+) = 1-deoxy-D-xylulose 5-phosphate + NADPH + H(+)</text>
        <dbReference type="Rhea" id="RHEA:13717"/>
        <dbReference type="ChEBI" id="CHEBI:15378"/>
        <dbReference type="ChEBI" id="CHEBI:57783"/>
        <dbReference type="ChEBI" id="CHEBI:57792"/>
        <dbReference type="ChEBI" id="CHEBI:58262"/>
        <dbReference type="ChEBI" id="CHEBI:58349"/>
        <dbReference type="EC" id="1.1.1.267"/>
    </reaction>
    <physiologicalReaction direction="right-to-left" evidence="8">
        <dbReference type="Rhea" id="RHEA:13719"/>
    </physiologicalReaction>
</comment>
<feature type="domain" description="DXP reductoisomerase C-terminal" evidence="12">
    <location>
        <begin position="267"/>
        <end position="383"/>
    </location>
</feature>
<sequence length="399" mass="42801">MSVKRVVLLGATGSIGRQVRAVVADHPGRLELVGMAAGRRVDDLVQAASEQAPGFGVRWLNVPSPEVRERLRRLLPASVAHGVEITVGEAGMVQMAQAAEVDIVVVAVVGFAGLAPTLAALRAGKTVALATKESLVAGGHLVREALQQGGGTLLPVDSEHSALWQLLEGERGRPERLYLTASGGPFRTAARAEMAQATVAQALQHPTWSMGPKITVDSATLMNKGFEVIEARWLFDVGWDRIEVVVHPESVVHALVAWSDGSLTAQLATPHMRLPVERALLFPETAHGSVPALDPARLGALHFEPADRERFPLLEAAYRAGRLGGTYPAVLNAADEVAVQAFLDGRLRLVEIETVVHQVLERHQGVQAPDLEQVRQADQWARQQAEGLCQALAERSGVR</sequence>
<dbReference type="EC" id="1.1.1.267" evidence="9"/>